<keyword evidence="2" id="KW-1133">Transmembrane helix</keyword>
<proteinExistence type="predicted"/>
<dbReference type="InterPro" id="IPR000742">
    <property type="entry name" value="EGF"/>
</dbReference>
<reference evidence="4" key="1">
    <citation type="submission" date="2022-08" db="UniProtKB">
        <authorList>
            <consortium name="EnsemblMetazoa"/>
        </authorList>
    </citation>
    <scope>IDENTIFICATION</scope>
    <source>
        <strain evidence="4">05x7-T-G4-1.051#20</strain>
    </source>
</reference>
<name>A0A8W8NP59_MAGGI</name>
<feature type="domain" description="F5/8 type C" evidence="3">
    <location>
        <begin position="1"/>
        <end position="168"/>
    </location>
</feature>
<evidence type="ECO:0000313" key="5">
    <source>
        <dbReference type="Proteomes" id="UP000005408"/>
    </source>
</evidence>
<dbReference type="InterPro" id="IPR000421">
    <property type="entry name" value="FA58C"/>
</dbReference>
<evidence type="ECO:0000313" key="4">
    <source>
        <dbReference type="EnsemblMetazoa" id="G8420.1:cds"/>
    </source>
</evidence>
<dbReference type="PANTHER" id="PTHR24043:SF8">
    <property type="entry name" value="EGF-LIKE DOMAIN-CONTAINING PROTEIN"/>
    <property type="match status" value="1"/>
</dbReference>
<evidence type="ECO:0000256" key="2">
    <source>
        <dbReference type="SAM" id="Phobius"/>
    </source>
</evidence>
<dbReference type="InterPro" id="IPR008979">
    <property type="entry name" value="Galactose-bd-like_sf"/>
</dbReference>
<evidence type="ECO:0000259" key="3">
    <source>
        <dbReference type="PROSITE" id="PS50022"/>
    </source>
</evidence>
<dbReference type="SUPFAM" id="SSF49785">
    <property type="entry name" value="Galactose-binding domain-like"/>
    <property type="match status" value="1"/>
</dbReference>
<protein>
    <recommendedName>
        <fullName evidence="3">F5/8 type C domain-containing protein</fullName>
    </recommendedName>
</protein>
<keyword evidence="2" id="KW-0812">Transmembrane</keyword>
<dbReference type="Gene3D" id="2.170.300.10">
    <property type="entry name" value="Tie2 ligand-binding domain superfamily"/>
    <property type="match status" value="1"/>
</dbReference>
<dbReference type="EnsemblMetazoa" id="G8420.1">
    <property type="protein sequence ID" value="G8420.1:cds"/>
    <property type="gene ID" value="G8420"/>
</dbReference>
<evidence type="ECO:0000256" key="1">
    <source>
        <dbReference type="ARBA" id="ARBA00022536"/>
    </source>
</evidence>
<dbReference type="PROSITE" id="PS50022">
    <property type="entry name" value="FA58C_3"/>
    <property type="match status" value="1"/>
</dbReference>
<dbReference type="PANTHER" id="PTHR24043">
    <property type="entry name" value="SCAVENGER RECEPTOR CLASS F"/>
    <property type="match status" value="1"/>
</dbReference>
<dbReference type="Proteomes" id="UP000005408">
    <property type="component" value="Unassembled WGS sequence"/>
</dbReference>
<dbReference type="InterPro" id="IPR042635">
    <property type="entry name" value="MEGF10/SREC1/2-like"/>
</dbReference>
<accession>A0A8W8NP59</accession>
<dbReference type="Pfam" id="PF22633">
    <property type="entry name" value="F5_F8_type_C_2"/>
    <property type="match status" value="1"/>
</dbReference>
<dbReference type="GO" id="GO:0005044">
    <property type="term" value="F:scavenger receptor activity"/>
    <property type="evidence" value="ECO:0007669"/>
    <property type="project" value="InterPro"/>
</dbReference>
<organism evidence="4 5">
    <name type="scientific">Magallana gigas</name>
    <name type="common">Pacific oyster</name>
    <name type="synonym">Crassostrea gigas</name>
    <dbReference type="NCBI Taxonomy" id="29159"/>
    <lineage>
        <taxon>Eukaryota</taxon>
        <taxon>Metazoa</taxon>
        <taxon>Spiralia</taxon>
        <taxon>Lophotrochozoa</taxon>
        <taxon>Mollusca</taxon>
        <taxon>Bivalvia</taxon>
        <taxon>Autobranchia</taxon>
        <taxon>Pteriomorphia</taxon>
        <taxon>Ostreida</taxon>
        <taxon>Ostreoidea</taxon>
        <taxon>Ostreidae</taxon>
        <taxon>Magallana</taxon>
    </lineage>
</organism>
<keyword evidence="1" id="KW-0245">EGF-like domain</keyword>
<feature type="transmembrane region" description="Helical" evidence="2">
    <location>
        <begin position="454"/>
        <end position="474"/>
    </location>
</feature>
<sequence length="556" mass="61895">MYVEKLNVKFSVDKRNSTTVLQSSTYKNHQEILATDGDVRTKYRYCAHTDVNQTVAWFQVDLGKSYSISNVTLYYRKDGLGNNEWQPYRFRQFYLDVSDLPASQETTAHRTRCYTDNTTHPDVLPHIIDIPCKHTARYVIVETTYDAPEDDPTTGAILEICEIEVYGCETGEYGDDCKPCSECKTCDVNNGICDCFSMCINQTCDGTSGHCTFGCETGYWGSTCASLCPDKCQDRKCSRDNGLCETCEPGHWGIHCNHTCSSFCNKNICNQSNGGCSKGCIMGRYGDTCDIACSPGCVHGSCDSQSASCSEGCHQNWMGTRCDRCDSTHYGLNCTRRCSVNCTIGCTKDTGVCYSCVEGKFGEYCDKTCGFGCVSGCDQYSGQCVCKLGWQSDTCEDCSPYHYGVNCHHKCSSNCLYGTCYRNNGTCKGGCKCSVIEELSLQVQHLPKSNMEPFQYVVTGLLGLSLLLNMFFILRKIRCKVCENTTEEDSTSLQMISRVSCNETYYLNPIELINEDPKEESCICEEEVDGCPEPHYAHIQKTSGKNTDGQTCEKEC</sequence>
<dbReference type="SMART" id="SM00181">
    <property type="entry name" value="EGF"/>
    <property type="match status" value="5"/>
</dbReference>
<keyword evidence="5" id="KW-1185">Reference proteome</keyword>
<keyword evidence="2" id="KW-0472">Membrane</keyword>
<dbReference type="Gene3D" id="2.60.120.260">
    <property type="entry name" value="Galactose-binding domain-like"/>
    <property type="match status" value="1"/>
</dbReference>
<dbReference type="AlphaFoldDB" id="A0A8W8NP59"/>